<sequence length="94" mass="10079">MKNLFLTIIAISFMAACKKNDTQKDMPATDSVEVQRTYSDTATSTKQNPKDSLSSRDSINTKTHIGGRRTSNNNTGNGTGNINAAVSDSARPAK</sequence>
<organism evidence="2 3">
    <name type="scientific">Chryseobacterium gallinarum</name>
    <dbReference type="NCBI Taxonomy" id="1324352"/>
    <lineage>
        <taxon>Bacteria</taxon>
        <taxon>Pseudomonadati</taxon>
        <taxon>Bacteroidota</taxon>
        <taxon>Flavobacteriia</taxon>
        <taxon>Flavobacteriales</taxon>
        <taxon>Weeksellaceae</taxon>
        <taxon>Chryseobacterium group</taxon>
        <taxon>Chryseobacterium</taxon>
    </lineage>
</organism>
<dbReference type="PROSITE" id="PS51257">
    <property type="entry name" value="PROKAR_LIPOPROTEIN"/>
    <property type="match status" value="1"/>
</dbReference>
<name>A0A0G3M5Z5_CHRGL</name>
<dbReference type="EMBL" id="CP009928">
    <property type="protein sequence ID" value="AKK74551.1"/>
    <property type="molecule type" value="Genomic_DNA"/>
</dbReference>
<dbReference type="KEGG" id="cgn:OK18_19770"/>
<proteinExistence type="predicted"/>
<reference evidence="2 3" key="1">
    <citation type="submission" date="2014-11" db="EMBL/GenBank/DDBJ databases">
        <authorList>
            <person name="Park G.-S."/>
            <person name="Hong S.-J."/>
            <person name="Jung B.K."/>
            <person name="Khan A.R."/>
            <person name="Kwak Y."/>
            <person name="Shin J.-H."/>
        </authorList>
    </citation>
    <scope>NUCLEOTIDE SEQUENCE [LARGE SCALE GENOMIC DNA]</scope>
    <source>
        <strain evidence="2 3">DSM 27622</strain>
    </source>
</reference>
<protein>
    <recommendedName>
        <fullName evidence="4">Lipoprotein</fullName>
    </recommendedName>
</protein>
<feature type="region of interest" description="Disordered" evidence="1">
    <location>
        <begin position="19"/>
        <end position="94"/>
    </location>
</feature>
<evidence type="ECO:0000256" key="1">
    <source>
        <dbReference type="SAM" id="MobiDB-lite"/>
    </source>
</evidence>
<dbReference type="RefSeq" id="WP_050020429.1">
    <property type="nucleotide sequence ID" value="NZ_CP009928.1"/>
</dbReference>
<feature type="compositionally biased region" description="Low complexity" evidence="1">
    <location>
        <begin position="68"/>
        <end position="83"/>
    </location>
</feature>
<evidence type="ECO:0008006" key="4">
    <source>
        <dbReference type="Google" id="ProtNLM"/>
    </source>
</evidence>
<evidence type="ECO:0000313" key="2">
    <source>
        <dbReference type="EMBL" id="AKK74551.1"/>
    </source>
</evidence>
<dbReference type="AlphaFoldDB" id="A0A0G3M5Z5"/>
<dbReference type="Proteomes" id="UP000035213">
    <property type="component" value="Chromosome"/>
</dbReference>
<evidence type="ECO:0000313" key="3">
    <source>
        <dbReference type="Proteomes" id="UP000035213"/>
    </source>
</evidence>
<feature type="compositionally biased region" description="Polar residues" evidence="1">
    <location>
        <begin position="32"/>
        <end position="63"/>
    </location>
</feature>
<dbReference type="PATRIC" id="fig|1324352.5.peg.4152"/>
<gene>
    <name evidence="2" type="ORF">OK18_19770</name>
</gene>
<accession>A0A0G3M5Z5</accession>